<name>A0ABR7S1Q1_AQUAC</name>
<proteinExistence type="predicted"/>
<accession>A0ABR7S1Q1</accession>
<dbReference type="Proteomes" id="UP000744555">
    <property type="component" value="Unassembled WGS sequence"/>
</dbReference>
<dbReference type="PROSITE" id="PS51257">
    <property type="entry name" value="PROKAR_LIPOPROTEIN"/>
    <property type="match status" value="1"/>
</dbReference>
<comment type="caution">
    <text evidence="2">The sequence shown here is derived from an EMBL/GenBank/DDBJ whole genome shotgun (WGS) entry which is preliminary data.</text>
</comment>
<organism evidence="2 3">
    <name type="scientific">Aquipseudomonas alcaligenes</name>
    <name type="common">Pseudomonas alcaligenes</name>
    <dbReference type="NCBI Taxonomy" id="43263"/>
    <lineage>
        <taxon>Bacteria</taxon>
        <taxon>Pseudomonadati</taxon>
        <taxon>Pseudomonadota</taxon>
        <taxon>Gammaproteobacteria</taxon>
        <taxon>Pseudomonadales</taxon>
        <taxon>Pseudomonadaceae</taxon>
        <taxon>Aquipseudomonas</taxon>
    </lineage>
</organism>
<sequence length="128" mass="13772">MHRKLMTIVLLALLAGCAQPQLEQPKANGAYLVIEGGEAWAVLVSDGRRVEEAGRVLDVVRLPSQHSSIAASYVIDTPHCGRLQWLTERSGQGEVTRLAQGHADALERPGCRIASGLGRAWTALDYSG</sequence>
<protein>
    <recommendedName>
        <fullName evidence="4">Lipoprotein</fullName>
    </recommendedName>
</protein>
<keyword evidence="1" id="KW-0732">Signal</keyword>
<evidence type="ECO:0000313" key="2">
    <source>
        <dbReference type="EMBL" id="MBC9251510.1"/>
    </source>
</evidence>
<evidence type="ECO:0000256" key="1">
    <source>
        <dbReference type="SAM" id="SignalP"/>
    </source>
</evidence>
<dbReference type="RefSeq" id="WP_187807007.1">
    <property type="nucleotide sequence ID" value="NZ_LZEU01000001.1"/>
</dbReference>
<feature type="chain" id="PRO_5045797603" description="Lipoprotein" evidence="1">
    <location>
        <begin position="21"/>
        <end position="128"/>
    </location>
</feature>
<evidence type="ECO:0000313" key="3">
    <source>
        <dbReference type="Proteomes" id="UP000744555"/>
    </source>
</evidence>
<reference evidence="2 3" key="1">
    <citation type="submission" date="2016-06" db="EMBL/GenBank/DDBJ databases">
        <authorList>
            <person name="Ramos C."/>
            <person name="Pintado A."/>
            <person name="Crespo-Gomez J.I."/>
        </authorList>
    </citation>
    <scope>NUCLEOTIDE SEQUENCE [LARGE SCALE GENOMIC DNA]</scope>
    <source>
        <strain evidence="2 3">AVO110</strain>
    </source>
</reference>
<evidence type="ECO:0008006" key="4">
    <source>
        <dbReference type="Google" id="ProtNLM"/>
    </source>
</evidence>
<gene>
    <name evidence="2" type="ORF">A9179_14660</name>
</gene>
<feature type="signal peptide" evidence="1">
    <location>
        <begin position="1"/>
        <end position="20"/>
    </location>
</feature>
<keyword evidence="3" id="KW-1185">Reference proteome</keyword>
<dbReference type="EMBL" id="LZEU01000001">
    <property type="protein sequence ID" value="MBC9251510.1"/>
    <property type="molecule type" value="Genomic_DNA"/>
</dbReference>